<comment type="caution">
    <text evidence="5">The sequence shown here is derived from an EMBL/GenBank/DDBJ whole genome shotgun (WGS) entry which is preliminary data.</text>
</comment>
<dbReference type="Pfam" id="PF10614">
    <property type="entry name" value="CsgF"/>
    <property type="match status" value="1"/>
</dbReference>
<name>A0A1C2DY98_9PSED</name>
<keyword evidence="3 4" id="KW-0732">Signal</keyword>
<evidence type="ECO:0000256" key="1">
    <source>
        <dbReference type="ARBA" id="ARBA00003989"/>
    </source>
</evidence>
<gene>
    <name evidence="5" type="ORF">BBI10_15155</name>
</gene>
<evidence type="ECO:0000313" key="5">
    <source>
        <dbReference type="EMBL" id="OCX19722.1"/>
    </source>
</evidence>
<organism evidence="5 6">
    <name type="scientific">Pseudomonas graminis</name>
    <dbReference type="NCBI Taxonomy" id="158627"/>
    <lineage>
        <taxon>Bacteria</taxon>
        <taxon>Pseudomonadati</taxon>
        <taxon>Pseudomonadota</taxon>
        <taxon>Gammaproteobacteria</taxon>
        <taxon>Pseudomonadales</taxon>
        <taxon>Pseudomonadaceae</taxon>
        <taxon>Pseudomonas</taxon>
    </lineage>
</organism>
<accession>A0A1C2DY98</accession>
<dbReference type="Proteomes" id="UP000095143">
    <property type="component" value="Unassembled WGS sequence"/>
</dbReference>
<feature type="chain" id="PRO_5008659794" description="Curli production assembly/transport component CsgF" evidence="4">
    <location>
        <begin position="29"/>
        <end position="148"/>
    </location>
</feature>
<dbReference type="AlphaFoldDB" id="A0A1C2DY98"/>
<evidence type="ECO:0000256" key="4">
    <source>
        <dbReference type="SAM" id="SignalP"/>
    </source>
</evidence>
<evidence type="ECO:0000256" key="3">
    <source>
        <dbReference type="ARBA" id="ARBA00022729"/>
    </source>
</evidence>
<feature type="signal peptide" evidence="4">
    <location>
        <begin position="1"/>
        <end position="28"/>
    </location>
</feature>
<dbReference type="RefSeq" id="WP_065989633.1">
    <property type="nucleotide sequence ID" value="NZ_MDEN01000063.1"/>
</dbReference>
<dbReference type="InterPro" id="IPR018893">
    <property type="entry name" value="T8SS_CsgF"/>
</dbReference>
<comment type="function">
    <text evidence="1">May be involved in the biogenesis of curli organelles.</text>
</comment>
<sequence>MKALTINRSLVVIASLALMAGMGSGVQASELAYVPNNPSFGGNPLNGPVLLNQAQAQNHYVEKSSSSGAYAGQTALTQFNSMLQSAILSRVSSAVTSSIVGTNGQLVPGTVETTDFRIAITNLQGGLLQIVTTDKNTGQTTQFQVNQP</sequence>
<evidence type="ECO:0000256" key="2">
    <source>
        <dbReference type="ARBA" id="ARBA00014031"/>
    </source>
</evidence>
<proteinExistence type="predicted"/>
<dbReference type="EMBL" id="MDEN01000063">
    <property type="protein sequence ID" value="OCX19722.1"/>
    <property type="molecule type" value="Genomic_DNA"/>
</dbReference>
<evidence type="ECO:0000313" key="6">
    <source>
        <dbReference type="Proteomes" id="UP000095143"/>
    </source>
</evidence>
<protein>
    <recommendedName>
        <fullName evidence="2">Curli production assembly/transport component CsgF</fullName>
    </recommendedName>
</protein>
<reference evidence="5 6" key="1">
    <citation type="submission" date="2016-08" db="EMBL/GenBank/DDBJ databases">
        <title>Whole genome sequence of Pseudomonas graminis strain UASWS1507, a potential biological control agent for agriculture.</title>
        <authorList>
            <person name="Crovadore J."/>
            <person name="Calmin G."/>
            <person name="Chablais R."/>
            <person name="Cochard B."/>
            <person name="Lefort F."/>
        </authorList>
    </citation>
    <scope>NUCLEOTIDE SEQUENCE [LARGE SCALE GENOMIC DNA]</scope>
    <source>
        <strain evidence="5 6">UASWS1507</strain>
    </source>
</reference>